<dbReference type="SUPFAM" id="SSF109604">
    <property type="entry name" value="HD-domain/PDEase-like"/>
    <property type="match status" value="1"/>
</dbReference>
<dbReference type="PROSITE" id="PS51831">
    <property type="entry name" value="HD"/>
    <property type="match status" value="1"/>
</dbReference>
<reference evidence="2" key="1">
    <citation type="journal article" date="2023" name="Mol. Phylogenet. Evol.">
        <title>Genome-scale phylogeny and comparative genomics of the fungal order Sordariales.</title>
        <authorList>
            <person name="Hensen N."/>
            <person name="Bonometti L."/>
            <person name="Westerberg I."/>
            <person name="Brannstrom I.O."/>
            <person name="Guillou S."/>
            <person name="Cros-Aarteil S."/>
            <person name="Calhoun S."/>
            <person name="Haridas S."/>
            <person name="Kuo A."/>
            <person name="Mondo S."/>
            <person name="Pangilinan J."/>
            <person name="Riley R."/>
            <person name="LaButti K."/>
            <person name="Andreopoulos B."/>
            <person name="Lipzen A."/>
            <person name="Chen C."/>
            <person name="Yan M."/>
            <person name="Daum C."/>
            <person name="Ng V."/>
            <person name="Clum A."/>
            <person name="Steindorff A."/>
            <person name="Ohm R.A."/>
            <person name="Martin F."/>
            <person name="Silar P."/>
            <person name="Natvig D.O."/>
            <person name="Lalanne C."/>
            <person name="Gautier V."/>
            <person name="Ament-Velasquez S.L."/>
            <person name="Kruys A."/>
            <person name="Hutchinson M.I."/>
            <person name="Powell A.J."/>
            <person name="Barry K."/>
            <person name="Miller A.N."/>
            <person name="Grigoriev I.V."/>
            <person name="Debuchy R."/>
            <person name="Gladieux P."/>
            <person name="Hiltunen Thoren M."/>
            <person name="Johannesson H."/>
        </authorList>
    </citation>
    <scope>NUCLEOTIDE SEQUENCE</scope>
    <source>
        <strain evidence="2">PSN309</strain>
    </source>
</reference>
<comment type="caution">
    <text evidence="2">The sequence shown here is derived from an EMBL/GenBank/DDBJ whole genome shotgun (WGS) entry which is preliminary data.</text>
</comment>
<dbReference type="SMART" id="SM00471">
    <property type="entry name" value="HDc"/>
    <property type="match status" value="1"/>
</dbReference>
<organism evidence="2 3">
    <name type="scientific">Podospora australis</name>
    <dbReference type="NCBI Taxonomy" id="1536484"/>
    <lineage>
        <taxon>Eukaryota</taxon>
        <taxon>Fungi</taxon>
        <taxon>Dikarya</taxon>
        <taxon>Ascomycota</taxon>
        <taxon>Pezizomycotina</taxon>
        <taxon>Sordariomycetes</taxon>
        <taxon>Sordariomycetidae</taxon>
        <taxon>Sordariales</taxon>
        <taxon>Podosporaceae</taxon>
        <taxon>Podospora</taxon>
    </lineage>
</organism>
<evidence type="ECO:0000313" key="2">
    <source>
        <dbReference type="EMBL" id="KAK4188300.1"/>
    </source>
</evidence>
<dbReference type="AlphaFoldDB" id="A0AAN6WVX7"/>
<dbReference type="InterPro" id="IPR003607">
    <property type="entry name" value="HD/PDEase_dom"/>
</dbReference>
<name>A0AAN6WVX7_9PEZI</name>
<dbReference type="Proteomes" id="UP001302126">
    <property type="component" value="Unassembled WGS sequence"/>
</dbReference>
<dbReference type="Gene3D" id="1.10.3210.10">
    <property type="entry name" value="Hypothetical protein af1432"/>
    <property type="match status" value="1"/>
</dbReference>
<sequence>MCPTTSTDPVAEHGWTAVPVNADAIFEGKPYIHKPQPVLVKDLPFPSDSDPIVKQVQDYAKENLPGPTYNHSMRVFYWSTVILRQQFPSHAPSLSPSTLALTALLHDIGTAPENMNATRLSFEFQGGFIALNLLQQTLGASQAQAEAVAEAIIRHQDLGTEGTITLLGQIIQLATVYDNMSLRPYLIHETTKVDVIKAFPRNGWSGCFSRTIREENRLKPWAHTTHLGSEVFPNGVGENAFMAEYD</sequence>
<dbReference type="PANTHER" id="PTHR35569">
    <property type="entry name" value="CYANAMIDE HYDRATASE DDI2-RELATED"/>
    <property type="match status" value="1"/>
</dbReference>
<evidence type="ECO:0000259" key="1">
    <source>
        <dbReference type="PROSITE" id="PS51831"/>
    </source>
</evidence>
<dbReference type="InterPro" id="IPR006674">
    <property type="entry name" value="HD_domain"/>
</dbReference>
<dbReference type="Pfam" id="PF01966">
    <property type="entry name" value="HD"/>
    <property type="match status" value="1"/>
</dbReference>
<reference evidence="2" key="2">
    <citation type="submission" date="2023-05" db="EMBL/GenBank/DDBJ databases">
        <authorList>
            <consortium name="Lawrence Berkeley National Laboratory"/>
            <person name="Steindorff A."/>
            <person name="Hensen N."/>
            <person name="Bonometti L."/>
            <person name="Westerberg I."/>
            <person name="Brannstrom I.O."/>
            <person name="Guillou S."/>
            <person name="Cros-Aarteil S."/>
            <person name="Calhoun S."/>
            <person name="Haridas S."/>
            <person name="Kuo A."/>
            <person name="Mondo S."/>
            <person name="Pangilinan J."/>
            <person name="Riley R."/>
            <person name="Labutti K."/>
            <person name="Andreopoulos B."/>
            <person name="Lipzen A."/>
            <person name="Chen C."/>
            <person name="Yanf M."/>
            <person name="Daum C."/>
            <person name="Ng V."/>
            <person name="Clum A."/>
            <person name="Ohm R."/>
            <person name="Martin F."/>
            <person name="Silar P."/>
            <person name="Natvig D."/>
            <person name="Lalanne C."/>
            <person name="Gautier V."/>
            <person name="Ament-Velasquez S.L."/>
            <person name="Kruys A."/>
            <person name="Hutchinson M.I."/>
            <person name="Powell A.J."/>
            <person name="Barry K."/>
            <person name="Miller A.N."/>
            <person name="Grigoriev I.V."/>
            <person name="Debuchy R."/>
            <person name="Gladieux P."/>
            <person name="Thoren M.H."/>
            <person name="Johannesson H."/>
        </authorList>
    </citation>
    <scope>NUCLEOTIDE SEQUENCE</scope>
    <source>
        <strain evidence="2">PSN309</strain>
    </source>
</reference>
<dbReference type="CDD" id="cd00077">
    <property type="entry name" value="HDc"/>
    <property type="match status" value="1"/>
</dbReference>
<evidence type="ECO:0000313" key="3">
    <source>
        <dbReference type="Proteomes" id="UP001302126"/>
    </source>
</evidence>
<dbReference type="InterPro" id="IPR017771">
    <property type="entry name" value="Cyanamide_hydratase_HD"/>
</dbReference>
<dbReference type="PANTHER" id="PTHR35569:SF1">
    <property type="entry name" value="CYANAMIDE HYDRATASE DDI2-RELATED"/>
    <property type="match status" value="1"/>
</dbReference>
<dbReference type="FunFam" id="1.10.3210.10:FF:000038">
    <property type="entry name" value="Cyanamide hydratase, putative"/>
    <property type="match status" value="1"/>
</dbReference>
<protein>
    <submittedName>
        <fullName evidence="2">Cyanamide hydratase</fullName>
    </submittedName>
</protein>
<feature type="domain" description="HD" evidence="1">
    <location>
        <begin position="68"/>
        <end position="180"/>
    </location>
</feature>
<gene>
    <name evidence="2" type="ORF">QBC35DRAFT_382904</name>
</gene>
<accession>A0AAN6WVX7</accession>
<keyword evidence="3" id="KW-1185">Reference proteome</keyword>
<proteinExistence type="predicted"/>
<dbReference type="NCBIfam" id="TIGR03401">
    <property type="entry name" value="cyanamide_fam"/>
    <property type="match status" value="1"/>
</dbReference>
<dbReference type="EMBL" id="MU864390">
    <property type="protein sequence ID" value="KAK4188300.1"/>
    <property type="molecule type" value="Genomic_DNA"/>
</dbReference>